<evidence type="ECO:0000256" key="1">
    <source>
        <dbReference type="SAM" id="MobiDB-lite"/>
    </source>
</evidence>
<dbReference type="EMBL" id="BAAAPE010000022">
    <property type="protein sequence ID" value="GAA2100164.1"/>
    <property type="molecule type" value="Genomic_DNA"/>
</dbReference>
<protein>
    <submittedName>
        <fullName evidence="2">Uncharacterized protein</fullName>
    </submittedName>
</protein>
<keyword evidence="3" id="KW-1185">Reference proteome</keyword>
<dbReference type="RefSeq" id="WP_344534406.1">
    <property type="nucleotide sequence ID" value="NZ_BAAAPE010000022.1"/>
</dbReference>
<feature type="region of interest" description="Disordered" evidence="1">
    <location>
        <begin position="133"/>
        <end position="156"/>
    </location>
</feature>
<dbReference type="Proteomes" id="UP001500016">
    <property type="component" value="Unassembled WGS sequence"/>
</dbReference>
<organism evidence="2 3">
    <name type="scientific">Streptomyces albiaxialis</name>
    <dbReference type="NCBI Taxonomy" id="329523"/>
    <lineage>
        <taxon>Bacteria</taxon>
        <taxon>Bacillati</taxon>
        <taxon>Actinomycetota</taxon>
        <taxon>Actinomycetes</taxon>
        <taxon>Kitasatosporales</taxon>
        <taxon>Streptomycetaceae</taxon>
        <taxon>Streptomyces</taxon>
    </lineage>
</organism>
<proteinExistence type="predicted"/>
<reference evidence="2 3" key="1">
    <citation type="journal article" date="2019" name="Int. J. Syst. Evol. Microbiol.">
        <title>The Global Catalogue of Microorganisms (GCM) 10K type strain sequencing project: providing services to taxonomists for standard genome sequencing and annotation.</title>
        <authorList>
            <consortium name="The Broad Institute Genomics Platform"/>
            <consortium name="The Broad Institute Genome Sequencing Center for Infectious Disease"/>
            <person name="Wu L."/>
            <person name="Ma J."/>
        </authorList>
    </citation>
    <scope>NUCLEOTIDE SEQUENCE [LARGE SCALE GENOMIC DNA]</scope>
    <source>
        <strain evidence="2 3">JCM 15478</strain>
    </source>
</reference>
<evidence type="ECO:0000313" key="3">
    <source>
        <dbReference type="Proteomes" id="UP001500016"/>
    </source>
</evidence>
<evidence type="ECO:0000313" key="2">
    <source>
        <dbReference type="EMBL" id="GAA2100164.1"/>
    </source>
</evidence>
<accession>A0ABN2WWU3</accession>
<sequence>MSERVTPPPSRGGDRDPALLGHWSSAPFDLGAMESSDLAFLADGRGWSVLASASGSLSVTRFGWSCPAEGVLELRERWYAEGDWSVESGTLEAVRESGPATGTLRTAYALDGEALRFAEPVEFASAYARGSREAAAEQDPSYGFAPDESALNGGYS</sequence>
<gene>
    <name evidence="2" type="ORF">GCM10009801_72460</name>
</gene>
<feature type="compositionally biased region" description="Pro residues" evidence="1">
    <location>
        <begin position="1"/>
        <end position="10"/>
    </location>
</feature>
<feature type="region of interest" description="Disordered" evidence="1">
    <location>
        <begin position="1"/>
        <end position="20"/>
    </location>
</feature>
<comment type="caution">
    <text evidence="2">The sequence shown here is derived from an EMBL/GenBank/DDBJ whole genome shotgun (WGS) entry which is preliminary data.</text>
</comment>
<name>A0ABN2WWU3_9ACTN</name>